<accession>A0AAD2HNR2</accession>
<feature type="compositionally biased region" description="Low complexity" evidence="1">
    <location>
        <begin position="16"/>
        <end position="31"/>
    </location>
</feature>
<evidence type="ECO:0000313" key="2">
    <source>
        <dbReference type="EMBL" id="CAK5279328.1"/>
    </source>
</evidence>
<evidence type="ECO:0000313" key="3">
    <source>
        <dbReference type="Proteomes" id="UP001295794"/>
    </source>
</evidence>
<reference evidence="2" key="1">
    <citation type="submission" date="2023-11" db="EMBL/GenBank/DDBJ databases">
        <authorList>
            <person name="De Vega J J."/>
            <person name="De Vega J J."/>
        </authorList>
    </citation>
    <scope>NUCLEOTIDE SEQUENCE</scope>
</reference>
<proteinExistence type="predicted"/>
<dbReference type="AlphaFoldDB" id="A0AAD2HNR2"/>
<dbReference type="Proteomes" id="UP001295794">
    <property type="component" value="Unassembled WGS sequence"/>
</dbReference>
<gene>
    <name evidence="2" type="ORF">MYCIT1_LOCUS29310</name>
</gene>
<comment type="caution">
    <text evidence="2">The sequence shown here is derived from an EMBL/GenBank/DDBJ whole genome shotgun (WGS) entry which is preliminary data.</text>
</comment>
<dbReference type="EMBL" id="CAVNYO010000436">
    <property type="protein sequence ID" value="CAK5279328.1"/>
    <property type="molecule type" value="Genomic_DNA"/>
</dbReference>
<organism evidence="2 3">
    <name type="scientific">Mycena citricolor</name>
    <dbReference type="NCBI Taxonomy" id="2018698"/>
    <lineage>
        <taxon>Eukaryota</taxon>
        <taxon>Fungi</taxon>
        <taxon>Dikarya</taxon>
        <taxon>Basidiomycota</taxon>
        <taxon>Agaricomycotina</taxon>
        <taxon>Agaricomycetes</taxon>
        <taxon>Agaricomycetidae</taxon>
        <taxon>Agaricales</taxon>
        <taxon>Marasmiineae</taxon>
        <taxon>Mycenaceae</taxon>
        <taxon>Mycena</taxon>
    </lineage>
</organism>
<name>A0AAD2HNR2_9AGAR</name>
<sequence>MNLHMSCLELWHDSRSTGSASPSASVSPVGRGTETAGRRDPVTSPATSVSLTRMGWIQRSLIAVHGSLTATSMVTGTDPTLINGAP</sequence>
<protein>
    <submittedName>
        <fullName evidence="2">Uncharacterized protein</fullName>
    </submittedName>
</protein>
<feature type="region of interest" description="Disordered" evidence="1">
    <location>
        <begin position="14"/>
        <end position="48"/>
    </location>
</feature>
<keyword evidence="3" id="KW-1185">Reference proteome</keyword>
<evidence type="ECO:0000256" key="1">
    <source>
        <dbReference type="SAM" id="MobiDB-lite"/>
    </source>
</evidence>